<protein>
    <submittedName>
        <fullName evidence="2">TIGR03086 family protein</fullName>
    </submittedName>
</protein>
<dbReference type="NCBIfam" id="TIGR03086">
    <property type="entry name" value="TIGR03086 family metal-binding protein"/>
    <property type="match status" value="1"/>
</dbReference>
<keyword evidence="3" id="KW-1185">Reference proteome</keyword>
<dbReference type="Pfam" id="PF11716">
    <property type="entry name" value="MDMPI_N"/>
    <property type="match status" value="1"/>
</dbReference>
<dbReference type="Proteomes" id="UP000190637">
    <property type="component" value="Unassembled WGS sequence"/>
</dbReference>
<accession>A0A1T4LXB5</accession>
<evidence type="ECO:0000313" key="3">
    <source>
        <dbReference type="Proteomes" id="UP000190637"/>
    </source>
</evidence>
<dbReference type="InterPro" id="IPR024344">
    <property type="entry name" value="MDMPI_metal-binding"/>
</dbReference>
<sequence length="183" mass="19724">MSEISARYERLATEFAATVARVPAERWDAASPCAGWTALDVVRHVVDTQGAFLGLIGREAAPLPSVEEDPLAAWKGAAHGVQTVLDDPRQAATTFEGHFGVTAFEEAVDRFIAFDLVVHRWDLARATGLDERIAPADLRWIGEAAAGFATEPSAKEHFAPGLTPPPGADEQTRVLALLGRRAW</sequence>
<evidence type="ECO:0000259" key="1">
    <source>
        <dbReference type="Pfam" id="PF11716"/>
    </source>
</evidence>
<name>A0A1T4LXB5_9ACTN</name>
<dbReference type="InterPro" id="IPR017517">
    <property type="entry name" value="Maleyloyr_isom"/>
</dbReference>
<dbReference type="SUPFAM" id="SSF109854">
    <property type="entry name" value="DinB/YfiT-like putative metalloenzymes"/>
    <property type="match status" value="1"/>
</dbReference>
<proteinExistence type="predicted"/>
<evidence type="ECO:0000313" key="2">
    <source>
        <dbReference type="EMBL" id="SJZ59307.1"/>
    </source>
</evidence>
<dbReference type="InterPro" id="IPR017520">
    <property type="entry name" value="CHP03086"/>
</dbReference>
<dbReference type="EMBL" id="FUWS01000002">
    <property type="protein sequence ID" value="SJZ59307.1"/>
    <property type="molecule type" value="Genomic_DNA"/>
</dbReference>
<gene>
    <name evidence="2" type="ORF">SAMN02745673_00855</name>
</gene>
<dbReference type="RefSeq" id="WP_078760265.1">
    <property type="nucleotide sequence ID" value="NZ_FUWS01000002.1"/>
</dbReference>
<dbReference type="OrthoDB" id="5185819at2"/>
<organism evidence="2 3">
    <name type="scientific">Marinactinospora thermotolerans DSM 45154</name>
    <dbReference type="NCBI Taxonomy" id="1122192"/>
    <lineage>
        <taxon>Bacteria</taxon>
        <taxon>Bacillati</taxon>
        <taxon>Actinomycetota</taxon>
        <taxon>Actinomycetes</taxon>
        <taxon>Streptosporangiales</taxon>
        <taxon>Nocardiopsidaceae</taxon>
        <taxon>Marinactinospora</taxon>
    </lineage>
</organism>
<dbReference type="STRING" id="1122192.SAMN02745673_00855"/>
<feature type="domain" description="Mycothiol-dependent maleylpyruvate isomerase metal-binding" evidence="1">
    <location>
        <begin position="10"/>
        <end position="124"/>
    </location>
</feature>
<reference evidence="2 3" key="1">
    <citation type="submission" date="2017-02" db="EMBL/GenBank/DDBJ databases">
        <authorList>
            <person name="Peterson S.W."/>
        </authorList>
    </citation>
    <scope>NUCLEOTIDE SEQUENCE [LARGE SCALE GENOMIC DNA]</scope>
    <source>
        <strain evidence="2 3">DSM 45154</strain>
    </source>
</reference>
<dbReference type="GO" id="GO:0046872">
    <property type="term" value="F:metal ion binding"/>
    <property type="evidence" value="ECO:0007669"/>
    <property type="project" value="InterPro"/>
</dbReference>
<dbReference type="AlphaFoldDB" id="A0A1T4LXB5"/>
<dbReference type="NCBIfam" id="TIGR03083">
    <property type="entry name" value="maleylpyruvate isomerase family mycothiol-dependent enzyme"/>
    <property type="match status" value="1"/>
</dbReference>
<dbReference type="Gene3D" id="1.20.120.450">
    <property type="entry name" value="dinb family like domain"/>
    <property type="match status" value="1"/>
</dbReference>
<dbReference type="InterPro" id="IPR034660">
    <property type="entry name" value="DinB/YfiT-like"/>
</dbReference>